<accession>A0AAV7UDP2</accession>
<organism evidence="2 3">
    <name type="scientific">Pleurodeles waltl</name>
    <name type="common">Iberian ribbed newt</name>
    <dbReference type="NCBI Taxonomy" id="8319"/>
    <lineage>
        <taxon>Eukaryota</taxon>
        <taxon>Metazoa</taxon>
        <taxon>Chordata</taxon>
        <taxon>Craniata</taxon>
        <taxon>Vertebrata</taxon>
        <taxon>Euteleostomi</taxon>
        <taxon>Amphibia</taxon>
        <taxon>Batrachia</taxon>
        <taxon>Caudata</taxon>
        <taxon>Salamandroidea</taxon>
        <taxon>Salamandridae</taxon>
        <taxon>Pleurodelinae</taxon>
        <taxon>Pleurodeles</taxon>
    </lineage>
</organism>
<comment type="caution">
    <text evidence="2">The sequence shown here is derived from an EMBL/GenBank/DDBJ whole genome shotgun (WGS) entry which is preliminary data.</text>
</comment>
<sequence length="169" mass="17147">MQGGNQANCQADWSSPRGHSPNPVQSAPSCNLGTLPVSQGDSAGSNPEPTGAENSEAAAAVPGKEEIGLRASDRKTLTARIGTAAHQHSTDWACAGGPTEMALFSSGGTPGECHPISPFVASHPLPQAQEVEEKWCSSPLPHSARGAAAVATWVISTGGDRALAKAGMQ</sequence>
<evidence type="ECO:0000256" key="1">
    <source>
        <dbReference type="SAM" id="MobiDB-lite"/>
    </source>
</evidence>
<feature type="compositionally biased region" description="Basic and acidic residues" evidence="1">
    <location>
        <begin position="63"/>
        <end position="73"/>
    </location>
</feature>
<protein>
    <submittedName>
        <fullName evidence="2">Uncharacterized protein</fullName>
    </submittedName>
</protein>
<evidence type="ECO:0000313" key="3">
    <source>
        <dbReference type="Proteomes" id="UP001066276"/>
    </source>
</evidence>
<gene>
    <name evidence="2" type="ORF">NDU88_003832</name>
</gene>
<name>A0AAV7UDP2_PLEWA</name>
<evidence type="ECO:0000313" key="2">
    <source>
        <dbReference type="EMBL" id="KAJ1187053.1"/>
    </source>
</evidence>
<feature type="region of interest" description="Disordered" evidence="1">
    <location>
        <begin position="1"/>
        <end position="73"/>
    </location>
</feature>
<dbReference type="Proteomes" id="UP001066276">
    <property type="component" value="Chromosome 3_1"/>
</dbReference>
<proteinExistence type="predicted"/>
<feature type="compositionally biased region" description="Polar residues" evidence="1">
    <location>
        <begin position="1"/>
        <end position="13"/>
    </location>
</feature>
<keyword evidence="3" id="KW-1185">Reference proteome</keyword>
<feature type="compositionally biased region" description="Polar residues" evidence="1">
    <location>
        <begin position="22"/>
        <end position="48"/>
    </location>
</feature>
<dbReference type="AlphaFoldDB" id="A0AAV7UDP2"/>
<dbReference type="EMBL" id="JANPWB010000005">
    <property type="protein sequence ID" value="KAJ1187053.1"/>
    <property type="molecule type" value="Genomic_DNA"/>
</dbReference>
<reference evidence="2" key="1">
    <citation type="journal article" date="2022" name="bioRxiv">
        <title>Sequencing and chromosome-scale assembly of the giantPleurodeles waltlgenome.</title>
        <authorList>
            <person name="Brown T."/>
            <person name="Elewa A."/>
            <person name="Iarovenko S."/>
            <person name="Subramanian E."/>
            <person name="Araus A.J."/>
            <person name="Petzold A."/>
            <person name="Susuki M."/>
            <person name="Suzuki K.-i.T."/>
            <person name="Hayashi T."/>
            <person name="Toyoda A."/>
            <person name="Oliveira C."/>
            <person name="Osipova E."/>
            <person name="Leigh N.D."/>
            <person name="Simon A."/>
            <person name="Yun M.H."/>
        </authorList>
    </citation>
    <scope>NUCLEOTIDE SEQUENCE</scope>
    <source>
        <strain evidence="2">20211129_DDA</strain>
        <tissue evidence="2">Liver</tissue>
    </source>
</reference>